<organism evidence="2 3">
    <name type="scientific">Toxocara canis</name>
    <name type="common">Canine roundworm</name>
    <dbReference type="NCBI Taxonomy" id="6265"/>
    <lineage>
        <taxon>Eukaryota</taxon>
        <taxon>Metazoa</taxon>
        <taxon>Ecdysozoa</taxon>
        <taxon>Nematoda</taxon>
        <taxon>Chromadorea</taxon>
        <taxon>Rhabditida</taxon>
        <taxon>Spirurina</taxon>
        <taxon>Ascaridomorpha</taxon>
        <taxon>Ascaridoidea</taxon>
        <taxon>Toxocaridae</taxon>
        <taxon>Toxocara</taxon>
    </lineage>
</organism>
<keyword evidence="2" id="KW-1185">Reference proteome</keyword>
<sequence length="256" mass="29083">MRAESAVTKPSTIKPWSRSLRCAVLTHAPSNLLMQGAQVPLIYYRIVHLIRTALLETIFSQSDMAEMGSQQKSAEVYQRCESHCDTGLGECSKYFGLKRKISSTEIAKQLCILMKQENDANMDFELDGSLASGSFNMVNTKAFVEKRMRGRVHFAFYALHRFMLSLKKPIASQHNIIRSFCSGSETPMEAWQCLLYTLLNLMSLVCHENCNTAAQLLTLWYTGEIAHEVSAQIDSYLQRFVQRSKNIFYFSSSTTQ</sequence>
<accession>A0A183UG15</accession>
<proteinExistence type="predicted"/>
<dbReference type="EMBL" id="UYWY01019680">
    <property type="protein sequence ID" value="VDM38756.1"/>
    <property type="molecule type" value="Genomic_DNA"/>
</dbReference>
<evidence type="ECO:0000313" key="2">
    <source>
        <dbReference type="Proteomes" id="UP000050794"/>
    </source>
</evidence>
<gene>
    <name evidence="1" type="ORF">TCNE_LOCUS7435</name>
</gene>
<dbReference type="Proteomes" id="UP000050794">
    <property type="component" value="Unassembled WGS sequence"/>
</dbReference>
<reference evidence="3" key="1">
    <citation type="submission" date="2016-06" db="UniProtKB">
        <authorList>
            <consortium name="WormBaseParasite"/>
        </authorList>
    </citation>
    <scope>IDENTIFICATION</scope>
</reference>
<evidence type="ECO:0000313" key="3">
    <source>
        <dbReference type="WBParaSite" id="TCNE_0000743501-mRNA-1"/>
    </source>
</evidence>
<reference evidence="1 2" key="2">
    <citation type="submission" date="2018-11" db="EMBL/GenBank/DDBJ databases">
        <authorList>
            <consortium name="Pathogen Informatics"/>
        </authorList>
    </citation>
    <scope>NUCLEOTIDE SEQUENCE [LARGE SCALE GENOMIC DNA]</scope>
</reference>
<name>A0A183UG15_TOXCA</name>
<dbReference type="AlphaFoldDB" id="A0A183UG15"/>
<protein>
    <submittedName>
        <fullName evidence="3">PI3K/PI4K domain-containing protein</fullName>
    </submittedName>
</protein>
<evidence type="ECO:0000313" key="1">
    <source>
        <dbReference type="EMBL" id="VDM38756.1"/>
    </source>
</evidence>
<dbReference type="WBParaSite" id="TCNE_0000743501-mRNA-1">
    <property type="protein sequence ID" value="TCNE_0000743501-mRNA-1"/>
    <property type="gene ID" value="TCNE_0000743501"/>
</dbReference>